<dbReference type="OrthoDB" id="69177at2759"/>
<dbReference type="Gene3D" id="2.60.120.620">
    <property type="entry name" value="q2cbj1_9rhob like domain"/>
    <property type="match status" value="1"/>
</dbReference>
<evidence type="ECO:0000259" key="6">
    <source>
        <dbReference type="SMART" id="SM00702"/>
    </source>
</evidence>
<dbReference type="Pfam" id="PF13640">
    <property type="entry name" value="2OG-FeII_Oxy_3"/>
    <property type="match status" value="1"/>
</dbReference>
<keyword evidence="4" id="KW-0560">Oxidoreductase</keyword>
<comment type="caution">
    <text evidence="7">The sequence shown here is derived from an EMBL/GenBank/DDBJ whole genome shotgun (WGS) entry which is preliminary data.</text>
</comment>
<dbReference type="InterPro" id="IPR006620">
    <property type="entry name" value="Pro_4_hyd_alph"/>
</dbReference>
<dbReference type="InterPro" id="IPR044862">
    <property type="entry name" value="Pro_4_hyd_alph_FE2OG_OXY"/>
</dbReference>
<name>A0A8H5BAH5_9AGAR</name>
<comment type="cofactor">
    <cofactor evidence="1">
        <name>L-ascorbate</name>
        <dbReference type="ChEBI" id="CHEBI:38290"/>
    </cofactor>
</comment>
<dbReference type="GO" id="GO:0004656">
    <property type="term" value="F:procollagen-proline 4-dioxygenase activity"/>
    <property type="evidence" value="ECO:0007669"/>
    <property type="project" value="TreeGrafter"/>
</dbReference>
<keyword evidence="5" id="KW-0408">Iron</keyword>
<proteinExistence type="predicted"/>
<feature type="domain" description="Prolyl 4-hydroxylase alpha subunit" evidence="6">
    <location>
        <begin position="30"/>
        <end position="229"/>
    </location>
</feature>
<dbReference type="Proteomes" id="UP000567179">
    <property type="component" value="Unassembled WGS sequence"/>
</dbReference>
<dbReference type="EMBL" id="JAACJJ010000029">
    <property type="protein sequence ID" value="KAF5319261.1"/>
    <property type="molecule type" value="Genomic_DNA"/>
</dbReference>
<evidence type="ECO:0000256" key="4">
    <source>
        <dbReference type="ARBA" id="ARBA00023002"/>
    </source>
</evidence>
<dbReference type="GO" id="GO:0031418">
    <property type="term" value="F:L-ascorbic acid binding"/>
    <property type="evidence" value="ECO:0007669"/>
    <property type="project" value="InterPro"/>
</dbReference>
<dbReference type="SMART" id="SM00702">
    <property type="entry name" value="P4Hc"/>
    <property type="match status" value="1"/>
</dbReference>
<dbReference type="InterPro" id="IPR045054">
    <property type="entry name" value="P4HA-like"/>
</dbReference>
<sequence>MSTTLRPPHPADAPPLDWSQTPLEAEYAGYYVKIIDNLFSDAECAELIALALSDQQWQEAEVNYGTKAGESTVMKDYRNGERIIRFDAAAGQKIYEKLLPYIQEIVKVRPGGEWQGIFGVPGRLKDNWDCVGINECLRFLRYEKGGFFRPHCDGQLDLPDGRCARVTVQIYLGEGEIEGGATRIHGRRDRYYDVEAKKGRVLIFQARNLAHSGDDVVKGVKYALRTELMFRRSKPGVFSNLLKK</sequence>
<dbReference type="PANTHER" id="PTHR10869">
    <property type="entry name" value="PROLYL 4-HYDROXYLASE ALPHA SUBUNIT"/>
    <property type="match status" value="1"/>
</dbReference>
<evidence type="ECO:0000313" key="8">
    <source>
        <dbReference type="Proteomes" id="UP000567179"/>
    </source>
</evidence>
<reference evidence="7 8" key="1">
    <citation type="journal article" date="2020" name="ISME J.">
        <title>Uncovering the hidden diversity of litter-decomposition mechanisms in mushroom-forming fungi.</title>
        <authorList>
            <person name="Floudas D."/>
            <person name="Bentzer J."/>
            <person name="Ahren D."/>
            <person name="Johansson T."/>
            <person name="Persson P."/>
            <person name="Tunlid A."/>
        </authorList>
    </citation>
    <scope>NUCLEOTIDE SEQUENCE [LARGE SCALE GENOMIC DNA]</scope>
    <source>
        <strain evidence="7 8">CBS 101986</strain>
    </source>
</reference>
<evidence type="ECO:0000256" key="3">
    <source>
        <dbReference type="ARBA" id="ARBA00022964"/>
    </source>
</evidence>
<keyword evidence="2" id="KW-0479">Metal-binding</keyword>
<gene>
    <name evidence="7" type="ORF">D9619_008489</name>
</gene>
<accession>A0A8H5BAH5</accession>
<dbReference type="GO" id="GO:0005783">
    <property type="term" value="C:endoplasmic reticulum"/>
    <property type="evidence" value="ECO:0007669"/>
    <property type="project" value="TreeGrafter"/>
</dbReference>
<dbReference type="GO" id="GO:0005506">
    <property type="term" value="F:iron ion binding"/>
    <property type="evidence" value="ECO:0007669"/>
    <property type="project" value="InterPro"/>
</dbReference>
<dbReference type="PANTHER" id="PTHR10869:SF241">
    <property type="entry name" value="FE2OG DIOXYGENASE DOMAIN-CONTAINING PROTEIN"/>
    <property type="match status" value="1"/>
</dbReference>
<keyword evidence="3" id="KW-0223">Dioxygenase</keyword>
<evidence type="ECO:0000256" key="1">
    <source>
        <dbReference type="ARBA" id="ARBA00001961"/>
    </source>
</evidence>
<protein>
    <recommendedName>
        <fullName evidence="6">Prolyl 4-hydroxylase alpha subunit domain-containing protein</fullName>
    </recommendedName>
</protein>
<dbReference type="AlphaFoldDB" id="A0A8H5BAH5"/>
<evidence type="ECO:0000313" key="7">
    <source>
        <dbReference type="EMBL" id="KAF5319261.1"/>
    </source>
</evidence>
<evidence type="ECO:0000256" key="2">
    <source>
        <dbReference type="ARBA" id="ARBA00022723"/>
    </source>
</evidence>
<keyword evidence="8" id="KW-1185">Reference proteome</keyword>
<evidence type="ECO:0000256" key="5">
    <source>
        <dbReference type="ARBA" id="ARBA00023004"/>
    </source>
</evidence>
<organism evidence="7 8">
    <name type="scientific">Psilocybe cf. subviscida</name>
    <dbReference type="NCBI Taxonomy" id="2480587"/>
    <lineage>
        <taxon>Eukaryota</taxon>
        <taxon>Fungi</taxon>
        <taxon>Dikarya</taxon>
        <taxon>Basidiomycota</taxon>
        <taxon>Agaricomycotina</taxon>
        <taxon>Agaricomycetes</taxon>
        <taxon>Agaricomycetidae</taxon>
        <taxon>Agaricales</taxon>
        <taxon>Agaricineae</taxon>
        <taxon>Strophariaceae</taxon>
        <taxon>Psilocybe</taxon>
    </lineage>
</organism>